<dbReference type="GO" id="GO:0010073">
    <property type="term" value="P:meristem maintenance"/>
    <property type="evidence" value="ECO:0007669"/>
    <property type="project" value="InterPro"/>
</dbReference>
<evidence type="ECO:0000256" key="1">
    <source>
        <dbReference type="SAM" id="Coils"/>
    </source>
</evidence>
<dbReference type="InterPro" id="IPR044824">
    <property type="entry name" value="MAIN-like"/>
</dbReference>
<proteinExistence type="predicted"/>
<dbReference type="Pfam" id="PF10536">
    <property type="entry name" value="PMD"/>
    <property type="match status" value="1"/>
</dbReference>
<evidence type="ECO:0000256" key="2">
    <source>
        <dbReference type="SAM" id="MobiDB-lite"/>
    </source>
</evidence>
<dbReference type="EMBL" id="CAEKDK010000006">
    <property type="protein sequence ID" value="CAB4283101.1"/>
    <property type="molecule type" value="Genomic_DNA"/>
</dbReference>
<feature type="coiled-coil region" evidence="1">
    <location>
        <begin position="927"/>
        <end position="982"/>
    </location>
</feature>
<feature type="compositionally biased region" description="Polar residues" evidence="2">
    <location>
        <begin position="705"/>
        <end position="717"/>
    </location>
</feature>
<feature type="domain" description="Aminotransferase-like plant mobile" evidence="3">
    <location>
        <begin position="167"/>
        <end position="528"/>
    </location>
</feature>
<organism evidence="4 5">
    <name type="scientific">Prunus armeniaca</name>
    <name type="common">Apricot</name>
    <name type="synonym">Armeniaca vulgaris</name>
    <dbReference type="NCBI Taxonomy" id="36596"/>
    <lineage>
        <taxon>Eukaryota</taxon>
        <taxon>Viridiplantae</taxon>
        <taxon>Streptophyta</taxon>
        <taxon>Embryophyta</taxon>
        <taxon>Tracheophyta</taxon>
        <taxon>Spermatophyta</taxon>
        <taxon>Magnoliopsida</taxon>
        <taxon>eudicotyledons</taxon>
        <taxon>Gunneridae</taxon>
        <taxon>Pentapetalae</taxon>
        <taxon>rosids</taxon>
        <taxon>fabids</taxon>
        <taxon>Rosales</taxon>
        <taxon>Rosaceae</taxon>
        <taxon>Amygdaloideae</taxon>
        <taxon>Amygdaleae</taxon>
        <taxon>Prunus</taxon>
    </lineage>
</organism>
<feature type="region of interest" description="Disordered" evidence="2">
    <location>
        <begin position="695"/>
        <end position="717"/>
    </location>
</feature>
<dbReference type="PANTHER" id="PTHR46033">
    <property type="entry name" value="PROTEIN MAIN-LIKE 2"/>
    <property type="match status" value="1"/>
</dbReference>
<evidence type="ECO:0000313" key="5">
    <source>
        <dbReference type="Proteomes" id="UP000507222"/>
    </source>
</evidence>
<reference evidence="4 5" key="1">
    <citation type="submission" date="2020-05" db="EMBL/GenBank/DDBJ databases">
        <authorList>
            <person name="Campoy J."/>
            <person name="Schneeberger K."/>
            <person name="Spophaly S."/>
        </authorList>
    </citation>
    <scope>NUCLEOTIDE SEQUENCE [LARGE SCALE GENOMIC DNA]</scope>
    <source>
        <strain evidence="4">PruArmRojPasFocal</strain>
    </source>
</reference>
<evidence type="ECO:0000313" key="4">
    <source>
        <dbReference type="EMBL" id="CAB4283101.1"/>
    </source>
</evidence>
<sequence length="1052" mass="120146">MHLSWKATCAALAHWNLFPKLLIRRKKTVSSNSVRLELLVFCSLPGNMITTSSDDGLDTETKAVERLRQLMREVAPKTTNFQVLIPDSNCQHFILGPASEFVNDVPDIHINEFLKCKSEDFLINNQNAKFYKWFHDHHRFWPTKHPNWVSWFQRVEDQKQYIWHQAGIYDILQFSKFTIPFNRSLVLAALCFWSTSTNSFHLGHGPLTVTLLDLSALVGLRPDGPQFDALVGNSISIPDDNFGIEFTKLKSFASFIREHNKVDGVVTEEEHVAFLQYWLCRYLICSPSFKIVKANFPLAVALSRGESYALGPLVLAYLYRGINDLLHSQLGTAGGPLWILQLWLHAYFPKLRPGCFSVPHLSCEGLKYVLYKEPESSLHDCLMYMCHFDREENFNFIPYSKSDALPTWLIFPQSEMTKTELSTLVDMWASFLVSRDLPLGIMIGRSASKTCGVEAYCPNLCARQFGLIQGIPTPPFFSFNTHSPERAIFDTSEQFLVLKVTTSLLFKKLKFVPFSLLPSATSSFQCWWEKFYKEAFPHDQDLNHLFKLDDLDQNRPLHPPKSTSALNKRKELTSFQTEGSRSDQLQAHPPTKRMKCVAQEAKSSSVAHCKEAQPLAKFQYLPGRGRAHSKKRTIITEYHLLRSMIKGNYLFHAKSKEAIVDKSSLSVSKGCGEKRITKEEEHRFLINLIKSNSQSHSEEKKATFERNTSPLRTKQQSDALDEGDIFELTEDNISSKLKDLPLTQALDASNGELPSRISSPSTQIAEPQLHPEPSILFPLQEQSCHPNPSRKESGLHHSGFLVKRDHKMSKPEPSIRALDFLERYLLQHPDVCIVTNAKEALIPNSDEISKAKAKIQSISTLSLDEVMEIECLHKLKSSLEILLIANDQTGVEFANIEIVQEKLAFVESKYHLASGITAEVQEQFNQKIELEQEVEVYSLRFSKAQEDEPKFLNCITVQKSIIEELEKKLGEEKAVLKKLEEFHANAKTKMDQISYKLEYTQKLLHDHCIHEKARVKRVLQAKRDFESMEATWVQIQQLLSLISDLPTEETTP</sequence>
<protein>
    <recommendedName>
        <fullName evidence="3">Aminotransferase-like plant mobile domain-containing protein</fullName>
    </recommendedName>
</protein>
<dbReference type="InterPro" id="IPR019557">
    <property type="entry name" value="AminoTfrase-like_pln_mobile"/>
</dbReference>
<dbReference type="Proteomes" id="UP000507222">
    <property type="component" value="Unassembled WGS sequence"/>
</dbReference>
<name>A0A6J5V4I2_PRUAR</name>
<dbReference type="AlphaFoldDB" id="A0A6J5V4I2"/>
<gene>
    <name evidence="4" type="ORF">CURHAP_LOCUS37082</name>
</gene>
<accession>A0A6J5V4I2</accession>
<feature type="compositionally biased region" description="Polar residues" evidence="2">
    <location>
        <begin position="573"/>
        <end position="585"/>
    </location>
</feature>
<dbReference type="PANTHER" id="PTHR46033:SF65">
    <property type="entry name" value="AMINOTRANSFERASE-LIKE PLANT MOBILE DOMAIN-CONTAINING PROTEIN"/>
    <property type="match status" value="1"/>
</dbReference>
<keyword evidence="1" id="KW-0175">Coiled coil</keyword>
<feature type="region of interest" description="Disordered" evidence="2">
    <location>
        <begin position="557"/>
        <end position="591"/>
    </location>
</feature>
<evidence type="ECO:0000259" key="3">
    <source>
        <dbReference type="Pfam" id="PF10536"/>
    </source>
</evidence>